<organism evidence="2 3">
    <name type="scientific">Ralstonia psammae</name>
    <dbReference type="NCBI Taxonomy" id="3058598"/>
    <lineage>
        <taxon>Bacteria</taxon>
        <taxon>Pseudomonadati</taxon>
        <taxon>Pseudomonadota</taxon>
        <taxon>Betaproteobacteria</taxon>
        <taxon>Burkholderiales</taxon>
        <taxon>Burkholderiaceae</taxon>
        <taxon>Ralstonia</taxon>
    </lineage>
</organism>
<evidence type="ECO:0000259" key="1">
    <source>
        <dbReference type="PROSITE" id="PS50042"/>
    </source>
</evidence>
<reference evidence="2 3" key="1">
    <citation type="submission" date="2023-07" db="EMBL/GenBank/DDBJ databases">
        <authorList>
            <person name="Peeters C."/>
        </authorList>
    </citation>
    <scope>NUCLEOTIDE SEQUENCE [LARGE SCALE GENOMIC DNA]</scope>
    <source>
        <strain evidence="2 3">LMG 19083</strain>
    </source>
</reference>
<dbReference type="InterPro" id="IPR018490">
    <property type="entry name" value="cNMP-bd_dom_sf"/>
</dbReference>
<feature type="domain" description="Cyclic nucleotide-binding" evidence="1">
    <location>
        <begin position="20"/>
        <end position="114"/>
    </location>
</feature>
<dbReference type="InterPro" id="IPR000595">
    <property type="entry name" value="cNMP-bd_dom"/>
</dbReference>
<dbReference type="RefSeq" id="WP_316669733.1">
    <property type="nucleotide sequence ID" value="NZ_CATZBU010000033.1"/>
</dbReference>
<keyword evidence="3" id="KW-1185">Reference proteome</keyword>
<dbReference type="Pfam" id="PF00027">
    <property type="entry name" value="cNMP_binding"/>
    <property type="match status" value="1"/>
</dbReference>
<sequence length="144" mass="15439">MPDHSTTTTCTACENAGHCLLEGLAHGDIAIIEDLAQRAIRVPRGETLFRAGDAVDGLFAVKSGSLKITLGDEHGRESIVAFCLSGDVFGTDGLESATRTTSAIALEDTEVYAIPWGHLATVAEQSLAIQKVMKRVFSMRIHRK</sequence>
<dbReference type="InterPro" id="IPR014710">
    <property type="entry name" value="RmlC-like_jellyroll"/>
</dbReference>
<comment type="caution">
    <text evidence="2">The sequence shown here is derived from an EMBL/GenBank/DDBJ whole genome shotgun (WGS) entry which is preliminary data.</text>
</comment>
<dbReference type="PROSITE" id="PS50042">
    <property type="entry name" value="CNMP_BINDING_3"/>
    <property type="match status" value="1"/>
</dbReference>
<name>A0ABN9JIV5_9RALS</name>
<protein>
    <submittedName>
        <fullName evidence="2">Transcriptional activator protein Anr</fullName>
    </submittedName>
</protein>
<dbReference type="SUPFAM" id="SSF51206">
    <property type="entry name" value="cAMP-binding domain-like"/>
    <property type="match status" value="1"/>
</dbReference>
<gene>
    <name evidence="2" type="primary">anr</name>
    <name evidence="2" type="ORF">LMG19083_05008</name>
</gene>
<evidence type="ECO:0000313" key="2">
    <source>
        <dbReference type="EMBL" id="CAJ0809730.1"/>
    </source>
</evidence>
<dbReference type="Proteomes" id="UP001189813">
    <property type="component" value="Unassembled WGS sequence"/>
</dbReference>
<dbReference type="CDD" id="cd00038">
    <property type="entry name" value="CAP_ED"/>
    <property type="match status" value="1"/>
</dbReference>
<dbReference type="SMART" id="SM00100">
    <property type="entry name" value="cNMP"/>
    <property type="match status" value="1"/>
</dbReference>
<proteinExistence type="predicted"/>
<dbReference type="Gene3D" id="2.60.120.10">
    <property type="entry name" value="Jelly Rolls"/>
    <property type="match status" value="1"/>
</dbReference>
<dbReference type="EMBL" id="CATZBU010000033">
    <property type="protein sequence ID" value="CAJ0809730.1"/>
    <property type="molecule type" value="Genomic_DNA"/>
</dbReference>
<evidence type="ECO:0000313" key="3">
    <source>
        <dbReference type="Proteomes" id="UP001189813"/>
    </source>
</evidence>
<accession>A0ABN9JIV5</accession>